<dbReference type="Proteomes" id="UP001526147">
    <property type="component" value="Unassembled WGS sequence"/>
</dbReference>
<keyword evidence="3" id="KW-1185">Reference proteome</keyword>
<keyword evidence="1" id="KW-0175">Coiled coil</keyword>
<proteinExistence type="predicted"/>
<sequence>MAFRIWKSYENENVIDNVKDQEISENIKKLENKINELQLKINEYENTFTNMNNFLNHDEEKGQMSSRQITDLYERLQSIYEKDEVNTNKIHQLENELHKYKEEIKVHHKKVEVLERRIEELQIKETEVSKPSKLKKKRNIEFTNQSDFFQQGNFSETIQRVYPQDEYENKNRKSRKVKKYAKNRSGSNSELISLYYPGQTTGRMNTFNPLKYN</sequence>
<name>A0ABT3DMI6_9BACI</name>
<protein>
    <submittedName>
        <fullName evidence="2">Uncharacterized protein</fullName>
    </submittedName>
</protein>
<dbReference type="RefSeq" id="WP_264144020.1">
    <property type="nucleotide sequence ID" value="NZ_JAOYEY010000047.1"/>
</dbReference>
<evidence type="ECO:0000256" key="1">
    <source>
        <dbReference type="SAM" id="Coils"/>
    </source>
</evidence>
<dbReference type="EMBL" id="JAOYEY010000047">
    <property type="protein sequence ID" value="MCV9887817.1"/>
    <property type="molecule type" value="Genomic_DNA"/>
</dbReference>
<organism evidence="2 3">
    <name type="scientific">Metabacillus halosaccharovorans</name>
    <dbReference type="NCBI Taxonomy" id="930124"/>
    <lineage>
        <taxon>Bacteria</taxon>
        <taxon>Bacillati</taxon>
        <taxon>Bacillota</taxon>
        <taxon>Bacilli</taxon>
        <taxon>Bacillales</taxon>
        <taxon>Bacillaceae</taxon>
        <taxon>Metabacillus</taxon>
    </lineage>
</organism>
<evidence type="ECO:0000313" key="2">
    <source>
        <dbReference type="EMBL" id="MCV9887817.1"/>
    </source>
</evidence>
<accession>A0ABT3DMI6</accession>
<feature type="coiled-coil region" evidence="1">
    <location>
        <begin position="83"/>
        <end position="124"/>
    </location>
</feature>
<evidence type="ECO:0000313" key="3">
    <source>
        <dbReference type="Proteomes" id="UP001526147"/>
    </source>
</evidence>
<comment type="caution">
    <text evidence="2">The sequence shown here is derived from an EMBL/GenBank/DDBJ whole genome shotgun (WGS) entry which is preliminary data.</text>
</comment>
<gene>
    <name evidence="2" type="ORF">OIH86_19410</name>
</gene>
<feature type="coiled-coil region" evidence="1">
    <location>
        <begin position="20"/>
        <end position="54"/>
    </location>
</feature>
<reference evidence="2 3" key="1">
    <citation type="submission" date="2022-10" db="EMBL/GenBank/DDBJ databases">
        <title>Draft genome assembly of moderately radiation resistant bacterium Metabacillus halosaccharovorans.</title>
        <authorList>
            <person name="Pal S."/>
            <person name="Gopinathan A."/>
        </authorList>
    </citation>
    <scope>NUCLEOTIDE SEQUENCE [LARGE SCALE GENOMIC DNA]</scope>
    <source>
        <strain evidence="2 3">VITHBRA001</strain>
    </source>
</reference>